<name>A0A2U0ULV1_9BACT</name>
<protein>
    <submittedName>
        <fullName evidence="1">Uncharacterized protein</fullName>
    </submittedName>
</protein>
<accession>A0A2U0ULV1</accession>
<proteinExistence type="predicted"/>
<evidence type="ECO:0000313" key="2">
    <source>
        <dbReference type="Proteomes" id="UP000245870"/>
    </source>
</evidence>
<dbReference type="Proteomes" id="UP000245870">
    <property type="component" value="Unassembled WGS sequence"/>
</dbReference>
<dbReference type="EMBL" id="QENY01000002">
    <property type="protein sequence ID" value="PVX58617.1"/>
    <property type="molecule type" value="Genomic_DNA"/>
</dbReference>
<evidence type="ECO:0000313" key="1">
    <source>
        <dbReference type="EMBL" id="PVX58617.1"/>
    </source>
</evidence>
<sequence length="89" mass="10206">MTYASVLAHEWLASSLVRTVIKYEWQNEAHRRYQVGQMGAEHSPCVLCSPKLKTKKKALKITDKRVFESSLFTSEKACAHKYGRILSFS</sequence>
<dbReference type="AlphaFoldDB" id="A0A2U0ULV1"/>
<comment type="caution">
    <text evidence="1">The sequence shown here is derived from an EMBL/GenBank/DDBJ whole genome shotgun (WGS) entry which is preliminary data.</text>
</comment>
<reference evidence="1 2" key="1">
    <citation type="submission" date="2018-05" db="EMBL/GenBank/DDBJ databases">
        <title>Genomic Encyclopedia of Type Strains, Phase IV (KMG-IV): sequencing the most valuable type-strain genomes for metagenomic binning, comparative biology and taxonomic classification.</title>
        <authorList>
            <person name="Goeker M."/>
        </authorList>
    </citation>
    <scope>NUCLEOTIDE SEQUENCE [LARGE SCALE GENOMIC DNA]</scope>
    <source>
        <strain evidence="1 2">DSM 100333</strain>
    </source>
</reference>
<dbReference type="RefSeq" id="WP_116615705.1">
    <property type="nucleotide sequence ID" value="NZ_CAMQYP010000032.1"/>
</dbReference>
<gene>
    <name evidence="1" type="ORF">C7379_102136</name>
</gene>
<organism evidence="1 2">
    <name type="scientific">Hallella colorans</name>
    <dbReference type="NCBI Taxonomy" id="1703337"/>
    <lineage>
        <taxon>Bacteria</taxon>
        <taxon>Pseudomonadati</taxon>
        <taxon>Bacteroidota</taxon>
        <taxon>Bacteroidia</taxon>
        <taxon>Bacteroidales</taxon>
        <taxon>Prevotellaceae</taxon>
        <taxon>Hallella</taxon>
    </lineage>
</organism>
<keyword evidence="2" id="KW-1185">Reference proteome</keyword>